<feature type="binding site" evidence="11">
    <location>
        <position position="103"/>
    </location>
    <ligand>
        <name>substrate</name>
    </ligand>
</feature>
<accession>N1R1P2</accession>
<comment type="cofactor">
    <cofactor evidence="12">
        <name>Ca(2+)</name>
        <dbReference type="ChEBI" id="CHEBI:29108"/>
    </cofactor>
    <text evidence="12">Binds 2 calcium ions per subunit.</text>
</comment>
<keyword evidence="9" id="KW-0376">Hydrogen peroxide</keyword>
<feature type="disulfide bond" evidence="14">
    <location>
        <begin position="13"/>
        <end position="18"/>
    </location>
</feature>
<dbReference type="Pfam" id="PF00141">
    <property type="entry name" value="peroxidase"/>
    <property type="match status" value="1"/>
</dbReference>
<reference evidence="17" key="1">
    <citation type="submission" date="2015-06" db="UniProtKB">
        <authorList>
            <consortium name="EnsemblPlants"/>
        </authorList>
    </citation>
    <scope>IDENTIFICATION</scope>
</reference>
<dbReference type="PRINTS" id="PR00458">
    <property type="entry name" value="PEROXIDASE"/>
</dbReference>
<dbReference type="InterPro" id="IPR010255">
    <property type="entry name" value="Haem_peroxidase_sf"/>
</dbReference>
<comment type="similarity">
    <text evidence="15">Belongs to the peroxidase family.</text>
</comment>
<evidence type="ECO:0000313" key="17">
    <source>
        <dbReference type="EnsemblPlants" id="EMT20521"/>
    </source>
</evidence>
<evidence type="ECO:0000256" key="4">
    <source>
        <dbReference type="ARBA" id="ARBA00022617"/>
    </source>
</evidence>
<dbReference type="AlphaFoldDB" id="N1R1P2"/>
<keyword evidence="6 12" id="KW-0106">Calcium</keyword>
<dbReference type="InterPro" id="IPR000823">
    <property type="entry name" value="Peroxidase_pln"/>
</dbReference>
<organism evidence="17">
    <name type="scientific">Aegilops tauschii</name>
    <name type="common">Tausch's goatgrass</name>
    <name type="synonym">Aegilops squarrosa</name>
    <dbReference type="NCBI Taxonomy" id="37682"/>
    <lineage>
        <taxon>Eukaryota</taxon>
        <taxon>Viridiplantae</taxon>
        <taxon>Streptophyta</taxon>
        <taxon>Embryophyta</taxon>
        <taxon>Tracheophyta</taxon>
        <taxon>Spermatophyta</taxon>
        <taxon>Magnoliopsida</taxon>
        <taxon>Liliopsida</taxon>
        <taxon>Poales</taxon>
        <taxon>Poaceae</taxon>
        <taxon>BOP clade</taxon>
        <taxon>Pooideae</taxon>
        <taxon>Triticodae</taxon>
        <taxon>Triticeae</taxon>
        <taxon>Triticinae</taxon>
        <taxon>Aegilops</taxon>
    </lineage>
</organism>
<feature type="binding site" evidence="12">
    <location>
        <position position="19"/>
    </location>
    <ligand>
        <name>Ca(2+)</name>
        <dbReference type="ChEBI" id="CHEBI:29108"/>
        <label>1</label>
    </ligand>
</feature>
<dbReference type="Gene3D" id="1.10.520.10">
    <property type="match status" value="1"/>
</dbReference>
<dbReference type="PRINTS" id="PR00461">
    <property type="entry name" value="PLPEROXIDASE"/>
</dbReference>
<dbReference type="PROSITE" id="PS50873">
    <property type="entry name" value="PEROXIDASE_4"/>
    <property type="match status" value="1"/>
</dbReference>
<evidence type="ECO:0000256" key="11">
    <source>
        <dbReference type="PIRSR" id="PIRSR600823-2"/>
    </source>
</evidence>
<feature type="binding site" evidence="12">
    <location>
        <position position="12"/>
    </location>
    <ligand>
        <name>Ca(2+)</name>
        <dbReference type="ChEBI" id="CHEBI:29108"/>
        <label>1</label>
    </ligand>
</feature>
<evidence type="ECO:0000256" key="12">
    <source>
        <dbReference type="PIRSR" id="PIRSR600823-3"/>
    </source>
</evidence>
<evidence type="ECO:0000256" key="15">
    <source>
        <dbReference type="RuleBase" id="RU004241"/>
    </source>
</evidence>
<keyword evidence="3" id="KW-0575">Peroxidase</keyword>
<dbReference type="GO" id="GO:0046872">
    <property type="term" value="F:metal ion binding"/>
    <property type="evidence" value="ECO:0007669"/>
    <property type="project" value="UniProtKB-KW"/>
</dbReference>
<feature type="binding site" evidence="12">
    <location>
        <position position="33"/>
    </location>
    <ligand>
        <name>Ca(2+)</name>
        <dbReference type="ChEBI" id="CHEBI:29108"/>
        <label>1</label>
    </ligand>
</feature>
<keyword evidence="4" id="KW-0349">Heme</keyword>
<dbReference type="PANTHER" id="PTHR31388">
    <property type="entry name" value="PEROXIDASE 72-RELATED"/>
    <property type="match status" value="1"/>
</dbReference>
<evidence type="ECO:0000256" key="13">
    <source>
        <dbReference type="PIRSR" id="PIRSR600823-4"/>
    </source>
</evidence>
<evidence type="ECO:0000256" key="8">
    <source>
        <dbReference type="ARBA" id="ARBA00023004"/>
    </source>
</evidence>
<feature type="site" description="Transition state stabilizer" evidence="13">
    <location>
        <position position="7"/>
    </location>
</feature>
<evidence type="ECO:0000256" key="7">
    <source>
        <dbReference type="ARBA" id="ARBA00023002"/>
    </source>
</evidence>
<evidence type="ECO:0000256" key="3">
    <source>
        <dbReference type="ARBA" id="ARBA00022559"/>
    </source>
</evidence>
<evidence type="ECO:0000256" key="6">
    <source>
        <dbReference type="ARBA" id="ARBA00022837"/>
    </source>
</evidence>
<proteinExistence type="inferred from homology"/>
<evidence type="ECO:0000256" key="14">
    <source>
        <dbReference type="PIRSR" id="PIRSR600823-5"/>
    </source>
</evidence>
<feature type="binding site" evidence="12">
    <location>
        <position position="21"/>
    </location>
    <ligand>
        <name>Ca(2+)</name>
        <dbReference type="ChEBI" id="CHEBI:29108"/>
        <label>1</label>
    </ligand>
</feature>
<keyword evidence="14" id="KW-1015">Disulfide bond</keyword>
<dbReference type="GO" id="GO:0140825">
    <property type="term" value="F:lactoperoxidase activity"/>
    <property type="evidence" value="ECO:0007669"/>
    <property type="project" value="UniProtKB-EC"/>
</dbReference>
<dbReference type="EnsemblPlants" id="EMT20521">
    <property type="protein sequence ID" value="EMT20521"/>
    <property type="gene ID" value="F775_44047"/>
</dbReference>
<protein>
    <recommendedName>
        <fullName evidence="16">Plant heme peroxidase family profile domain-containing protein</fullName>
    </recommendedName>
</protein>
<dbReference type="SUPFAM" id="SSF48113">
    <property type="entry name" value="Heme-dependent peroxidases"/>
    <property type="match status" value="1"/>
</dbReference>
<comment type="catalytic activity">
    <reaction evidence="1">
        <text>2 a phenolic donor + H2O2 = 2 a phenolic radical donor + 2 H2O</text>
        <dbReference type="Rhea" id="RHEA:56136"/>
        <dbReference type="ChEBI" id="CHEBI:15377"/>
        <dbReference type="ChEBI" id="CHEBI:16240"/>
        <dbReference type="ChEBI" id="CHEBI:139520"/>
        <dbReference type="ChEBI" id="CHEBI:139521"/>
        <dbReference type="EC" id="1.11.1.7"/>
    </reaction>
</comment>
<keyword evidence="5 12" id="KW-0479">Metal-binding</keyword>
<dbReference type="InterPro" id="IPR002016">
    <property type="entry name" value="Haem_peroxidase"/>
</dbReference>
<sequence>MAASLLRLHFHDCFVNGCDGSVLLDDKPFFVGEKTAGPNINSLRGFEVIDAIKAELEQECPETVSCADVLAIAARDSVVALGGGVRPQGSRTASLQAANSNLPAPTSGVATLVQKFTNVGLTAKDMVASPTIGSISLPSFAVFLPVGGLTA</sequence>
<evidence type="ECO:0000256" key="1">
    <source>
        <dbReference type="ARBA" id="ARBA00000189"/>
    </source>
</evidence>
<keyword evidence="8" id="KW-0408">Iron</keyword>
<feature type="binding site" evidence="12">
    <location>
        <position position="15"/>
    </location>
    <ligand>
        <name>Ca(2+)</name>
        <dbReference type="ChEBI" id="CHEBI:29108"/>
        <label>1</label>
    </ligand>
</feature>
<keyword evidence="7" id="KW-0560">Oxidoreductase</keyword>
<comment type="cofactor">
    <cofactor evidence="2">
        <name>heme b</name>
        <dbReference type="ChEBI" id="CHEBI:60344"/>
    </cofactor>
</comment>
<evidence type="ECO:0000256" key="5">
    <source>
        <dbReference type="ARBA" id="ARBA00022723"/>
    </source>
</evidence>
<evidence type="ECO:0000259" key="16">
    <source>
        <dbReference type="PROSITE" id="PS50873"/>
    </source>
</evidence>
<evidence type="ECO:0000256" key="9">
    <source>
        <dbReference type="ARBA" id="ARBA00023324"/>
    </source>
</evidence>
<dbReference type="GO" id="GO:0006979">
    <property type="term" value="P:response to oxidative stress"/>
    <property type="evidence" value="ECO:0007669"/>
    <property type="project" value="InterPro"/>
</dbReference>
<evidence type="ECO:0000256" key="10">
    <source>
        <dbReference type="PIRSR" id="PIRSR600823-1"/>
    </source>
</evidence>
<dbReference type="PANTHER" id="PTHR31388:SF28">
    <property type="entry name" value="PEROXIDASE 40"/>
    <property type="match status" value="1"/>
</dbReference>
<dbReference type="GO" id="GO:0042744">
    <property type="term" value="P:hydrogen peroxide catabolic process"/>
    <property type="evidence" value="ECO:0007669"/>
    <property type="project" value="UniProtKB-KW"/>
</dbReference>
<feature type="active site" description="Proton acceptor" evidence="10">
    <location>
        <position position="11"/>
    </location>
</feature>
<dbReference type="PROSITE" id="PS00436">
    <property type="entry name" value="PEROXIDASE_2"/>
    <property type="match status" value="1"/>
</dbReference>
<feature type="domain" description="Plant heme peroxidase family profile" evidence="16">
    <location>
        <begin position="1"/>
        <end position="137"/>
    </location>
</feature>
<name>N1R1P2_AEGTA</name>
<dbReference type="InterPro" id="IPR019794">
    <property type="entry name" value="Peroxidases_AS"/>
</dbReference>
<evidence type="ECO:0000256" key="2">
    <source>
        <dbReference type="ARBA" id="ARBA00001970"/>
    </source>
</evidence>
<feature type="binding site" evidence="12">
    <location>
        <position position="17"/>
    </location>
    <ligand>
        <name>Ca(2+)</name>
        <dbReference type="ChEBI" id="CHEBI:29108"/>
        <label>1</label>
    </ligand>
</feature>
<dbReference type="GO" id="GO:0020037">
    <property type="term" value="F:heme binding"/>
    <property type="evidence" value="ECO:0007669"/>
    <property type="project" value="InterPro"/>
</dbReference>